<dbReference type="Gene3D" id="3.10.20.30">
    <property type="match status" value="1"/>
</dbReference>
<evidence type="ECO:0000256" key="4">
    <source>
        <dbReference type="ARBA" id="ARBA00023004"/>
    </source>
</evidence>
<dbReference type="OrthoDB" id="159930at2"/>
<evidence type="ECO:0000256" key="6">
    <source>
        <dbReference type="ARBA" id="ARBA00060707"/>
    </source>
</evidence>
<proteinExistence type="predicted"/>
<dbReference type="InterPro" id="IPR001041">
    <property type="entry name" value="2Fe-2S_ferredoxin-type"/>
</dbReference>
<keyword evidence="2" id="KW-0479">Metal-binding</keyword>
<dbReference type="GO" id="GO:0051537">
    <property type="term" value="F:2 iron, 2 sulfur cluster binding"/>
    <property type="evidence" value="ECO:0007669"/>
    <property type="project" value="UniProtKB-KW"/>
</dbReference>
<accession>A0A3N9XFK9</accession>
<dbReference type="GO" id="GO:0016903">
    <property type="term" value="F:oxidoreductase activity, acting on the aldehyde or oxo group of donors"/>
    <property type="evidence" value="ECO:0007669"/>
    <property type="project" value="TreeGrafter"/>
</dbReference>
<dbReference type="PANTHER" id="PTHR45331">
    <property type="entry name" value="OXIDOREDUCTASE, IRON-SULPHUR BINDING SUBUNIT-RELATED-RELATED"/>
    <property type="match status" value="1"/>
</dbReference>
<dbReference type="AlphaFoldDB" id="A0A3N9XFK9"/>
<dbReference type="EMBL" id="QDGB01000363">
    <property type="protein sequence ID" value="RQX11821.1"/>
    <property type="molecule type" value="Genomic_DNA"/>
</dbReference>
<dbReference type="Pfam" id="PF01799">
    <property type="entry name" value="Fer2_2"/>
    <property type="match status" value="1"/>
</dbReference>
<evidence type="ECO:0000313" key="8">
    <source>
        <dbReference type="EMBL" id="RQX11821.1"/>
    </source>
</evidence>
<dbReference type="InterPro" id="IPR002888">
    <property type="entry name" value="2Fe-2S-bd"/>
</dbReference>
<comment type="pathway">
    <text evidence="6">Alkaloid degradation; nicotine degradation.</text>
</comment>
<dbReference type="InterPro" id="IPR036010">
    <property type="entry name" value="2Fe-2S_ferredoxin-like_sf"/>
</dbReference>
<evidence type="ECO:0000313" key="9">
    <source>
        <dbReference type="Proteomes" id="UP000278981"/>
    </source>
</evidence>
<comment type="caution">
    <text evidence="8">The sequence shown here is derived from an EMBL/GenBank/DDBJ whole genome shotgun (WGS) entry which is preliminary data.</text>
</comment>
<dbReference type="Pfam" id="PF00111">
    <property type="entry name" value="Fer2"/>
    <property type="match status" value="1"/>
</dbReference>
<protein>
    <submittedName>
        <fullName evidence="8">(2Fe-2S)-binding protein</fullName>
    </submittedName>
</protein>
<keyword evidence="5" id="KW-0411">Iron-sulfur</keyword>
<feature type="domain" description="2Fe-2S ferredoxin-type" evidence="7">
    <location>
        <begin position="17"/>
        <end position="93"/>
    </location>
</feature>
<dbReference type="GO" id="GO:0046872">
    <property type="term" value="F:metal ion binding"/>
    <property type="evidence" value="ECO:0007669"/>
    <property type="project" value="UniProtKB-KW"/>
</dbReference>
<dbReference type="InterPro" id="IPR036884">
    <property type="entry name" value="2Fe-2S-bd_dom_sf"/>
</dbReference>
<dbReference type="PROSITE" id="PS51085">
    <property type="entry name" value="2FE2S_FER_2"/>
    <property type="match status" value="1"/>
</dbReference>
<sequence length="195" mass="20571">MQGGGENATTIDERHSSRVTVEVNGASREVTLDNRTTLLDTLREHLDLTGAKKGCDHGQCGSCTVLLDGRRVKSCLVFAVTVDGRSVVTVEGLAGPDELSPLQAAFIAHDAFQCGYCTPGQLCSARGMLDEVSRGWPSAVTGDLNTPAELTDAEIRERMAGNLCRCAAYPHIVAAVRETAGVREPAAGAMRAATQ</sequence>
<name>A0A3N9XFK9_9ACTN</name>
<dbReference type="InterPro" id="IPR052914">
    <property type="entry name" value="Aldehyde_Oxdr_Iron-Sulfur"/>
</dbReference>
<keyword evidence="4" id="KW-0408">Iron</keyword>
<dbReference type="SUPFAM" id="SSF47741">
    <property type="entry name" value="CO dehydrogenase ISP C-domain like"/>
    <property type="match status" value="1"/>
</dbReference>
<keyword evidence="1" id="KW-0001">2Fe-2S</keyword>
<dbReference type="Proteomes" id="UP000278981">
    <property type="component" value="Unassembled WGS sequence"/>
</dbReference>
<dbReference type="CDD" id="cd00207">
    <property type="entry name" value="fer2"/>
    <property type="match status" value="1"/>
</dbReference>
<evidence type="ECO:0000256" key="2">
    <source>
        <dbReference type="ARBA" id="ARBA00022723"/>
    </source>
</evidence>
<organism evidence="8 9">
    <name type="scientific">Micromonospora ureilytica</name>
    <dbReference type="NCBI Taxonomy" id="709868"/>
    <lineage>
        <taxon>Bacteria</taxon>
        <taxon>Bacillati</taxon>
        <taxon>Actinomycetota</taxon>
        <taxon>Actinomycetes</taxon>
        <taxon>Micromonosporales</taxon>
        <taxon>Micromonosporaceae</taxon>
        <taxon>Micromonospora</taxon>
    </lineage>
</organism>
<dbReference type="Gene3D" id="1.10.150.120">
    <property type="entry name" value="[2Fe-2S]-binding domain"/>
    <property type="match status" value="1"/>
</dbReference>
<dbReference type="FunFam" id="3.10.20.30:FF:000020">
    <property type="entry name" value="Xanthine dehydrogenase iron-sulfur subunit"/>
    <property type="match status" value="1"/>
</dbReference>
<evidence type="ECO:0000256" key="1">
    <source>
        <dbReference type="ARBA" id="ARBA00022714"/>
    </source>
</evidence>
<dbReference type="PROSITE" id="PS00197">
    <property type="entry name" value="2FE2S_FER_1"/>
    <property type="match status" value="1"/>
</dbReference>
<dbReference type="InterPro" id="IPR006058">
    <property type="entry name" value="2Fe2S_fd_BS"/>
</dbReference>
<dbReference type="InterPro" id="IPR012675">
    <property type="entry name" value="Beta-grasp_dom_sf"/>
</dbReference>
<evidence type="ECO:0000259" key="7">
    <source>
        <dbReference type="PROSITE" id="PS51085"/>
    </source>
</evidence>
<evidence type="ECO:0000256" key="3">
    <source>
        <dbReference type="ARBA" id="ARBA00023002"/>
    </source>
</evidence>
<dbReference type="SUPFAM" id="SSF54292">
    <property type="entry name" value="2Fe-2S ferredoxin-like"/>
    <property type="match status" value="1"/>
</dbReference>
<reference evidence="8 9" key="1">
    <citation type="submission" date="2018-04" db="EMBL/GenBank/DDBJ databases">
        <title>Micromonosporas from Atacama Desert.</title>
        <authorList>
            <person name="Carro L."/>
            <person name="Klenk H.-P."/>
            <person name="Goodfellow M."/>
        </authorList>
    </citation>
    <scope>NUCLEOTIDE SEQUENCE [LARGE SCALE GENOMIC DNA]</scope>
    <source>
        <strain evidence="8 9">LB19</strain>
    </source>
</reference>
<evidence type="ECO:0000256" key="5">
    <source>
        <dbReference type="ARBA" id="ARBA00023014"/>
    </source>
</evidence>
<gene>
    <name evidence="8" type="ORF">DDE19_29895</name>
</gene>
<keyword evidence="3" id="KW-0560">Oxidoreductase</keyword>